<name>A0A7C8MGU4_9PLEO</name>
<dbReference type="EMBL" id="JAADJZ010000002">
    <property type="protein sequence ID" value="KAF2877199.1"/>
    <property type="molecule type" value="Genomic_DNA"/>
</dbReference>
<dbReference type="PANTHER" id="PTHR47534:SF3">
    <property type="entry name" value="ALCOHOL DEHYDROGENASE-LIKE C-TERMINAL DOMAIN-CONTAINING PROTEIN"/>
    <property type="match status" value="1"/>
</dbReference>
<dbReference type="Pfam" id="PF00106">
    <property type="entry name" value="adh_short"/>
    <property type="match status" value="1"/>
</dbReference>
<reference evidence="2 3" key="1">
    <citation type="submission" date="2020-01" db="EMBL/GenBank/DDBJ databases">
        <authorList>
            <consortium name="DOE Joint Genome Institute"/>
            <person name="Haridas S."/>
            <person name="Albert R."/>
            <person name="Binder M."/>
            <person name="Bloem J."/>
            <person name="Labutti K."/>
            <person name="Salamov A."/>
            <person name="Andreopoulos B."/>
            <person name="Baker S.E."/>
            <person name="Barry K."/>
            <person name="Bills G."/>
            <person name="Bluhm B.H."/>
            <person name="Cannon C."/>
            <person name="Castanera R."/>
            <person name="Culley D.E."/>
            <person name="Daum C."/>
            <person name="Ezra D."/>
            <person name="Gonzalez J.B."/>
            <person name="Henrissat B."/>
            <person name="Kuo A."/>
            <person name="Liang C."/>
            <person name="Lipzen A."/>
            <person name="Lutzoni F."/>
            <person name="Magnuson J."/>
            <person name="Mondo S."/>
            <person name="Nolan M."/>
            <person name="Ohm R."/>
            <person name="Pangilinan J."/>
            <person name="Park H.-J.H."/>
            <person name="Ramirez L."/>
            <person name="Alfaro M."/>
            <person name="Sun H."/>
            <person name="Tritt A."/>
            <person name="Yoshinaga Y."/>
            <person name="Zwiers L.-H.L."/>
            <person name="Turgeon B.G."/>
            <person name="Goodwin S.B."/>
            <person name="Spatafora J.W."/>
            <person name="Crous P.W."/>
            <person name="Grigoriev I.V."/>
        </authorList>
    </citation>
    <scope>NUCLEOTIDE SEQUENCE [LARGE SCALE GENOMIC DNA]</scope>
    <source>
        <strain evidence="2 3">CBS 611.86</strain>
    </source>
</reference>
<dbReference type="InterPro" id="IPR036291">
    <property type="entry name" value="NAD(P)-bd_dom_sf"/>
</dbReference>
<keyword evidence="3" id="KW-1185">Reference proteome</keyword>
<dbReference type="AlphaFoldDB" id="A0A7C8MGU4"/>
<sequence length="332" mass="36097">MVPLPLIRQANTQLPADLTAVFVGATSGIGLYTLLSFARNCAHPRAYFIGRSQDAATSILASLKAINPNGEYTFIRSDISLLANVDTVCAQIVAQEKSINMLVMSQGTMVSGVDTSEGLHLTAALLIHSRTRFAVNLLPLLRAAPTLRRVLTIFTGTKEGKMKDPDLQMRSMGVNFIAARGQAASVITLSLEKLAKMAPDVSFVHDFPGPVKSNIAREGGIAMAVMRGVFWVVGRWVFIPEEESGDRHLWLATSGAFPAREREKGIDGGKVDVQKGSDGMVGSGVYIVDQHCESGGPPVVEVLRKLREEGQPDRIWTHIQDEFLRITGKERM</sequence>
<dbReference type="SUPFAM" id="SSF51735">
    <property type="entry name" value="NAD(P)-binding Rossmann-fold domains"/>
    <property type="match status" value="1"/>
</dbReference>
<dbReference type="Proteomes" id="UP000481861">
    <property type="component" value="Unassembled WGS sequence"/>
</dbReference>
<comment type="caution">
    <text evidence="2">The sequence shown here is derived from an EMBL/GenBank/DDBJ whole genome shotgun (WGS) entry which is preliminary data.</text>
</comment>
<organism evidence="2 3">
    <name type="scientific">Massariosphaeria phaeospora</name>
    <dbReference type="NCBI Taxonomy" id="100035"/>
    <lineage>
        <taxon>Eukaryota</taxon>
        <taxon>Fungi</taxon>
        <taxon>Dikarya</taxon>
        <taxon>Ascomycota</taxon>
        <taxon>Pezizomycotina</taxon>
        <taxon>Dothideomycetes</taxon>
        <taxon>Pleosporomycetidae</taxon>
        <taxon>Pleosporales</taxon>
        <taxon>Pleosporales incertae sedis</taxon>
        <taxon>Massariosphaeria</taxon>
    </lineage>
</organism>
<proteinExistence type="predicted"/>
<dbReference type="OrthoDB" id="2898509at2759"/>
<evidence type="ECO:0000313" key="2">
    <source>
        <dbReference type="EMBL" id="KAF2877199.1"/>
    </source>
</evidence>
<dbReference type="Gene3D" id="3.40.50.720">
    <property type="entry name" value="NAD(P)-binding Rossmann-like Domain"/>
    <property type="match status" value="1"/>
</dbReference>
<evidence type="ECO:0008006" key="4">
    <source>
        <dbReference type="Google" id="ProtNLM"/>
    </source>
</evidence>
<protein>
    <recommendedName>
        <fullName evidence="4">Short-chain dehydrogenases/reductase</fullName>
    </recommendedName>
</protein>
<evidence type="ECO:0000313" key="3">
    <source>
        <dbReference type="Proteomes" id="UP000481861"/>
    </source>
</evidence>
<dbReference type="PANTHER" id="PTHR47534">
    <property type="entry name" value="YALI0E05731P"/>
    <property type="match status" value="1"/>
</dbReference>
<dbReference type="GO" id="GO:0016491">
    <property type="term" value="F:oxidoreductase activity"/>
    <property type="evidence" value="ECO:0007669"/>
    <property type="project" value="UniProtKB-KW"/>
</dbReference>
<dbReference type="InterPro" id="IPR052228">
    <property type="entry name" value="Sec_Metab_Biosynth_Oxidored"/>
</dbReference>
<evidence type="ECO:0000256" key="1">
    <source>
        <dbReference type="ARBA" id="ARBA00023002"/>
    </source>
</evidence>
<keyword evidence="1" id="KW-0560">Oxidoreductase</keyword>
<accession>A0A7C8MGU4</accession>
<dbReference type="InterPro" id="IPR002347">
    <property type="entry name" value="SDR_fam"/>
</dbReference>
<gene>
    <name evidence="2" type="ORF">BDV95DRAFT_558673</name>
</gene>